<dbReference type="GO" id="GO:0007156">
    <property type="term" value="P:homophilic cell adhesion via plasma membrane adhesion molecules"/>
    <property type="evidence" value="ECO:0007669"/>
    <property type="project" value="InterPro"/>
</dbReference>
<feature type="domain" description="Cadherin" evidence="2">
    <location>
        <begin position="612"/>
        <end position="705"/>
    </location>
</feature>
<feature type="domain" description="Cadherin" evidence="2">
    <location>
        <begin position="278"/>
        <end position="383"/>
    </location>
</feature>
<keyword evidence="1" id="KW-0106">Calcium</keyword>
<keyword evidence="4" id="KW-1185">Reference proteome</keyword>
<accession>A0AAV4ECX9</accession>
<evidence type="ECO:0000313" key="4">
    <source>
        <dbReference type="Proteomes" id="UP000762676"/>
    </source>
</evidence>
<dbReference type="AlphaFoldDB" id="A0AAV4ECX9"/>
<dbReference type="Proteomes" id="UP000762676">
    <property type="component" value="Unassembled WGS sequence"/>
</dbReference>
<dbReference type="NCBIfam" id="TIGR01965">
    <property type="entry name" value="VCBS_repeat"/>
    <property type="match status" value="5"/>
</dbReference>
<dbReference type="EMBL" id="BMAT01007141">
    <property type="protein sequence ID" value="GFR58413.1"/>
    <property type="molecule type" value="Genomic_DNA"/>
</dbReference>
<feature type="non-terminal residue" evidence="3">
    <location>
        <position position="1"/>
    </location>
</feature>
<name>A0AAV4ECX9_9GAST</name>
<dbReference type="GO" id="GO:0016020">
    <property type="term" value="C:membrane"/>
    <property type="evidence" value="ECO:0007669"/>
    <property type="project" value="InterPro"/>
</dbReference>
<evidence type="ECO:0000259" key="2">
    <source>
        <dbReference type="PROSITE" id="PS50268"/>
    </source>
</evidence>
<dbReference type="PROSITE" id="PS50268">
    <property type="entry name" value="CADHERIN_2"/>
    <property type="match status" value="4"/>
</dbReference>
<feature type="non-terminal residue" evidence="3">
    <location>
        <position position="723"/>
    </location>
</feature>
<feature type="domain" description="Cadherin" evidence="2">
    <location>
        <begin position="186"/>
        <end position="279"/>
    </location>
</feature>
<dbReference type="GO" id="GO:0005509">
    <property type="term" value="F:calcium ion binding"/>
    <property type="evidence" value="ECO:0007669"/>
    <property type="project" value="UniProtKB-UniRule"/>
</dbReference>
<dbReference type="Pfam" id="PF17963">
    <property type="entry name" value="Big_9"/>
    <property type="match status" value="2"/>
</dbReference>
<dbReference type="Pfam" id="PF17803">
    <property type="entry name" value="Cadherin_4"/>
    <property type="match status" value="3"/>
</dbReference>
<dbReference type="InterPro" id="IPR010221">
    <property type="entry name" value="VCBS_dom"/>
</dbReference>
<evidence type="ECO:0000256" key="1">
    <source>
        <dbReference type="PROSITE-ProRule" id="PRU00043"/>
    </source>
</evidence>
<gene>
    <name evidence="3" type="ORF">ElyMa_003481200</name>
</gene>
<feature type="domain" description="Cadherin" evidence="2">
    <location>
        <begin position="394"/>
        <end position="487"/>
    </location>
</feature>
<dbReference type="NCBIfam" id="NF012211">
    <property type="entry name" value="tand_rpt_95"/>
    <property type="match status" value="4"/>
</dbReference>
<organism evidence="3 4">
    <name type="scientific">Elysia marginata</name>
    <dbReference type="NCBI Taxonomy" id="1093978"/>
    <lineage>
        <taxon>Eukaryota</taxon>
        <taxon>Metazoa</taxon>
        <taxon>Spiralia</taxon>
        <taxon>Lophotrochozoa</taxon>
        <taxon>Mollusca</taxon>
        <taxon>Gastropoda</taxon>
        <taxon>Heterobranchia</taxon>
        <taxon>Euthyneura</taxon>
        <taxon>Panpulmonata</taxon>
        <taxon>Sacoglossa</taxon>
        <taxon>Placobranchoidea</taxon>
        <taxon>Plakobranchidae</taxon>
        <taxon>Elysia</taxon>
    </lineage>
</organism>
<protein>
    <submittedName>
        <fullName evidence="3">Bifunctional hemolysin/adenylate cyclase</fullName>
    </submittedName>
</protein>
<proteinExistence type="predicted"/>
<dbReference type="InterPro" id="IPR002126">
    <property type="entry name" value="Cadherin-like_dom"/>
</dbReference>
<dbReference type="InterPro" id="IPR040853">
    <property type="entry name" value="RapA2_cadherin-like"/>
</dbReference>
<comment type="caution">
    <text evidence="3">The sequence shown here is derived from an EMBL/GenBank/DDBJ whole genome shotgun (WGS) entry which is preliminary data.</text>
</comment>
<evidence type="ECO:0000313" key="3">
    <source>
        <dbReference type="EMBL" id="GFR58413.1"/>
    </source>
</evidence>
<reference evidence="3 4" key="1">
    <citation type="journal article" date="2021" name="Elife">
        <title>Chloroplast acquisition without the gene transfer in kleptoplastic sea slugs, Plakobranchus ocellatus.</title>
        <authorList>
            <person name="Maeda T."/>
            <person name="Takahashi S."/>
            <person name="Yoshida T."/>
            <person name="Shimamura S."/>
            <person name="Takaki Y."/>
            <person name="Nagai Y."/>
            <person name="Toyoda A."/>
            <person name="Suzuki Y."/>
            <person name="Arimoto A."/>
            <person name="Ishii H."/>
            <person name="Satoh N."/>
            <person name="Nishiyama T."/>
            <person name="Hasebe M."/>
            <person name="Maruyama T."/>
            <person name="Minagawa J."/>
            <person name="Obokata J."/>
            <person name="Shigenobu S."/>
        </authorList>
    </citation>
    <scope>NUCLEOTIDE SEQUENCE [LARGE SCALE GENOMIC DNA]</scope>
</reference>
<sequence length="723" mass="74748">LLGSNDGVNFEVIDTQTSVTDWTSRETKTYSLSSAAEYRFFKLDITDNNGDTYTGLDGFQLFEGTTHSVVGDENEVLTVDILANDIDADHNDSSANFTLNTVQIVDENDQPVSGQGTVTVDGNQLRFDPGSDFDNLAAGESTSVTVRYTMSDNEGSSSTSTVTLVINGTNDKPTAEVASVNATEDGTVVTGNFGATDADTTDAHTFNILTQPDEGSVTNNNDGTFSFNPGSDFQDLAAGETRQVTFTYEAVDDSGTANDTSEAATVTITITGTNDKPTAEVESVSATENGAAVTGNFGATDADTTDTHTFNILTQPSEGTVTNNNDGTFSFNPGSDFQDLAAGETRQVTFTYEAVDDSGTANDTSEPATVTITITGTNDKPTADVESISATEDGSAVTGNFGATDADTTDTHTFNILTQPDEGSVTNNNDGTFSFNPGSDFQDLAAGETRQVTFTYEAVDDSGTANDTSEPATVTITITGTNDAPVAVVDSDTTSVGSTLLMDVLANDTDVDSNDNASNFSLDNVNITGIADSDGSRTINGGTVSIENNQLKFVPGSDFDYLAVGESATVTVSYTMSDDSGATSTATATITVSGTNSTPVAQAVNVGATEDGAAVSGNFAATDDNTTDTHTFNILTQPTEGTVINNNDGTFSFNPGSDFQDLAAGETRQVTFTYEAVDDSGAANATSEAATVTITITGTNDKPTAAVESISATEDGAAVTGNF</sequence>